<dbReference type="AlphaFoldDB" id="A0A4R8DEJ4"/>
<feature type="domain" description="Outer membrane protein beta-barrel" evidence="2">
    <location>
        <begin position="219"/>
        <end position="386"/>
    </location>
</feature>
<dbReference type="Gene3D" id="2.40.160.20">
    <property type="match status" value="1"/>
</dbReference>
<evidence type="ECO:0000313" key="3">
    <source>
        <dbReference type="EMBL" id="TDW95807.1"/>
    </source>
</evidence>
<feature type="signal peptide" evidence="1">
    <location>
        <begin position="1"/>
        <end position="20"/>
    </location>
</feature>
<proteinExistence type="predicted"/>
<dbReference type="Proteomes" id="UP000294498">
    <property type="component" value="Unassembled WGS sequence"/>
</dbReference>
<name>A0A4R8DEJ4_9BACT</name>
<protein>
    <submittedName>
        <fullName evidence="3">Outer membrane protein with beta-barrel domain</fullName>
    </submittedName>
</protein>
<keyword evidence="1" id="KW-0732">Signal</keyword>
<gene>
    <name evidence="3" type="ORF">EDB95_3620</name>
</gene>
<evidence type="ECO:0000313" key="4">
    <source>
        <dbReference type="Proteomes" id="UP000294498"/>
    </source>
</evidence>
<dbReference type="InterPro" id="IPR011250">
    <property type="entry name" value="OMP/PagP_B-barrel"/>
</dbReference>
<sequence length="416" mass="46618">MRNLIVCTFLLLTTVLSTSAQTHFQPGSIVNDNGDTLHGYIDYQQWRKNPKRIKFRQGNEDSPAQSYGLRDITYFSIDKQDAYVRAYVKEDMNSVDPGANEDVKDSFIQDTVFLKVLVIGKRLSLYALTDSKDHYYISDGPGRFNELIYKIHIVQLESGGTREDAVNEFRHQLLEFLPSEDSVSMAERIEGLPFSERPLMRVVKDLNGSSNTTFVNQYAQASPIRVQFYLGAGVSTSSLRFTGNDNGASPMSFNHSVGPLGEIGVDFTINQKWGDIALRLSVAYWTASFSGKENDNQGTDTYKLDMNIITPSVDVMYSFYKSKNMRLYAGLGVGINEASYPTNSYVTHKPGIIAQDTANMRLTPANSWFNLHYRVGGKIANHFGLEVEAIPTGSLTNNVDFKGSVANYSLKVLYYF</sequence>
<reference evidence="3 4" key="1">
    <citation type="submission" date="2019-03" db="EMBL/GenBank/DDBJ databases">
        <title>Genomic Encyclopedia of Type Strains, Phase IV (KMG-IV): sequencing the most valuable type-strain genomes for metagenomic binning, comparative biology and taxonomic classification.</title>
        <authorList>
            <person name="Goeker M."/>
        </authorList>
    </citation>
    <scope>NUCLEOTIDE SEQUENCE [LARGE SCALE GENOMIC DNA]</scope>
    <source>
        <strain evidence="3 4">DSM 100059</strain>
    </source>
</reference>
<accession>A0A4R8DEJ4</accession>
<dbReference type="RefSeq" id="WP_133995508.1">
    <property type="nucleotide sequence ID" value="NZ_SODV01000002.1"/>
</dbReference>
<feature type="chain" id="PRO_5020977570" evidence="1">
    <location>
        <begin position="21"/>
        <end position="416"/>
    </location>
</feature>
<dbReference type="OrthoDB" id="677565at2"/>
<evidence type="ECO:0000256" key="1">
    <source>
        <dbReference type="SAM" id="SignalP"/>
    </source>
</evidence>
<dbReference type="InterPro" id="IPR025665">
    <property type="entry name" value="Beta-barrel_OMP_2"/>
</dbReference>
<keyword evidence="4" id="KW-1185">Reference proteome</keyword>
<evidence type="ECO:0000259" key="2">
    <source>
        <dbReference type="Pfam" id="PF13568"/>
    </source>
</evidence>
<dbReference type="EMBL" id="SODV01000002">
    <property type="protein sequence ID" value="TDW95807.1"/>
    <property type="molecule type" value="Genomic_DNA"/>
</dbReference>
<organism evidence="3 4">
    <name type="scientific">Dinghuibacter silviterrae</name>
    <dbReference type="NCBI Taxonomy" id="1539049"/>
    <lineage>
        <taxon>Bacteria</taxon>
        <taxon>Pseudomonadati</taxon>
        <taxon>Bacteroidota</taxon>
        <taxon>Chitinophagia</taxon>
        <taxon>Chitinophagales</taxon>
        <taxon>Chitinophagaceae</taxon>
        <taxon>Dinghuibacter</taxon>
    </lineage>
</organism>
<dbReference type="Pfam" id="PF13568">
    <property type="entry name" value="OMP_b-brl_2"/>
    <property type="match status" value="1"/>
</dbReference>
<comment type="caution">
    <text evidence="3">The sequence shown here is derived from an EMBL/GenBank/DDBJ whole genome shotgun (WGS) entry which is preliminary data.</text>
</comment>
<dbReference type="SUPFAM" id="SSF56925">
    <property type="entry name" value="OMPA-like"/>
    <property type="match status" value="1"/>
</dbReference>